<dbReference type="RefSeq" id="WP_067224618.1">
    <property type="nucleotide sequence ID" value="NZ_MBQE01000006.1"/>
</dbReference>
<sequence length="270" mass="28813">MEPTAARDGELLPGDTAPAGTVVVAENAAGRGKIVLLCDHASRRLPPEYGDLGLDEAARRAHIAWDPGALGVSQHLSRRFDAPLVYPDLSRLVLDCNRDIAAHDLIPAISETTEIPGNRDLGAAERARRIALAHTPFHSRIETLLDARAAAGLDSVVVSVHSFTRLYKGFERPWPVGILSNRDRRVAEAMLADLAAQGIADLGDNEPYAPGDGVYYTVGRHGEARGLPCVMIEVRNDEIADAAGESLWADRLGRALDAALAQLAAEGRAG</sequence>
<name>A0A285S227_9HYPH</name>
<dbReference type="AlphaFoldDB" id="A0A285S227"/>
<organism evidence="1 2">
    <name type="scientific">Stappia indica</name>
    <dbReference type="NCBI Taxonomy" id="538381"/>
    <lineage>
        <taxon>Bacteria</taxon>
        <taxon>Pseudomonadati</taxon>
        <taxon>Pseudomonadota</taxon>
        <taxon>Alphaproteobacteria</taxon>
        <taxon>Hyphomicrobiales</taxon>
        <taxon>Stappiaceae</taxon>
        <taxon>Stappia</taxon>
    </lineage>
</organism>
<proteinExistence type="predicted"/>
<dbReference type="STRING" id="538381.GCA_001696535_04458"/>
<dbReference type="PIRSF" id="PIRSF029730">
    <property type="entry name" value="UCP029730"/>
    <property type="match status" value="1"/>
</dbReference>
<dbReference type="Gene3D" id="3.40.630.40">
    <property type="entry name" value="Zn-dependent exopeptidases"/>
    <property type="match status" value="1"/>
</dbReference>
<keyword evidence="2" id="KW-1185">Reference proteome</keyword>
<dbReference type="Proteomes" id="UP000219331">
    <property type="component" value="Unassembled WGS sequence"/>
</dbReference>
<dbReference type="Pfam" id="PF05013">
    <property type="entry name" value="FGase"/>
    <property type="match status" value="1"/>
</dbReference>
<reference evidence="1 2" key="1">
    <citation type="submission" date="2017-08" db="EMBL/GenBank/DDBJ databases">
        <authorList>
            <person name="de Groot N.N."/>
        </authorList>
    </citation>
    <scope>NUCLEOTIDE SEQUENCE [LARGE SCALE GENOMIC DNA]</scope>
    <source>
        <strain evidence="1 2">USBA 352</strain>
    </source>
</reference>
<dbReference type="GO" id="GO:0016787">
    <property type="term" value="F:hydrolase activity"/>
    <property type="evidence" value="ECO:0007669"/>
    <property type="project" value="UniProtKB-KW"/>
</dbReference>
<dbReference type="InterPro" id="IPR007709">
    <property type="entry name" value="N-FG_amidohydro"/>
</dbReference>
<gene>
    <name evidence="1" type="ORF">SAMN05421512_103347</name>
</gene>
<accession>A0A285S227</accession>
<dbReference type="OrthoDB" id="9815326at2"/>
<keyword evidence="1" id="KW-0378">Hydrolase</keyword>
<protein>
    <submittedName>
        <fullName evidence="1">Predicted N-formylglutamate amidohydrolase</fullName>
    </submittedName>
</protein>
<evidence type="ECO:0000313" key="2">
    <source>
        <dbReference type="Proteomes" id="UP000219331"/>
    </source>
</evidence>
<dbReference type="SUPFAM" id="SSF53187">
    <property type="entry name" value="Zn-dependent exopeptidases"/>
    <property type="match status" value="1"/>
</dbReference>
<dbReference type="InterPro" id="IPR011227">
    <property type="entry name" value="UCP029730"/>
</dbReference>
<dbReference type="EMBL" id="OBML01000003">
    <property type="protein sequence ID" value="SOC00735.1"/>
    <property type="molecule type" value="Genomic_DNA"/>
</dbReference>
<evidence type="ECO:0000313" key="1">
    <source>
        <dbReference type="EMBL" id="SOC00735.1"/>
    </source>
</evidence>